<dbReference type="GO" id="GO:0006811">
    <property type="term" value="P:monoatomic ion transport"/>
    <property type="evidence" value="ECO:0007669"/>
    <property type="project" value="UniProtKB-KW"/>
</dbReference>
<keyword evidence="8 10" id="KW-0472">Membrane</keyword>
<evidence type="ECO:0000256" key="8">
    <source>
        <dbReference type="ARBA" id="ARBA00023136"/>
    </source>
</evidence>
<feature type="transmembrane region" description="Helical" evidence="10">
    <location>
        <begin position="111"/>
        <end position="133"/>
    </location>
</feature>
<keyword evidence="6 10" id="KW-1133">Transmembrane helix</keyword>
<feature type="transmembrane region" description="Helical" evidence="10">
    <location>
        <begin position="298"/>
        <end position="317"/>
    </location>
</feature>
<sequence length="429" mass="47016">MIVQLVNVSYNIADAYWLSRYSDVAMAVPRQVWPSLMFFNALAMALSTANMALLSQYIGAKVYDKASEIASKFFTITSLTGIVLGLTYFTIRESIFKYIVATPPEIFNDVVTYAGIISFDLLLSYFMLTYSTVFQSIGDTKTPAIVNGISASLNIVLDPIMILGLWGFPRLGVAGAAIATVLSRFVGVIALLTFIKRKFPELKVGFTKHLGADWVISNLRIGLPVFIFQASNSIAFMFQNRLVNSFGVAVAAAFSIGFIIMDLADAMLWGFTASVAIMVGQSLGAGNLSRSKSVAWKALYSIALLTFVGTLLVYPARHFLVSSFTNDEIIYSEAITFIETFLFSLPFFAMFFVAMSVGRGSGHTLFPTLVGMVRLWGVRIGVGYLLAYSVGLGSYGIWLAMSLSNYVSGLAAILWLKYGQWNKPVIKKH</sequence>
<evidence type="ECO:0000256" key="7">
    <source>
        <dbReference type="ARBA" id="ARBA00023065"/>
    </source>
</evidence>
<gene>
    <name evidence="11" type="ORF">B7O98_00725</name>
</gene>
<comment type="caution">
    <text evidence="11">The sequence shown here is derived from an EMBL/GenBank/DDBJ whole genome shotgun (WGS) entry which is preliminary data.</text>
</comment>
<dbReference type="NCBIfam" id="TIGR00797">
    <property type="entry name" value="matE"/>
    <property type="match status" value="1"/>
</dbReference>
<evidence type="ECO:0000256" key="2">
    <source>
        <dbReference type="ARBA" id="ARBA00022448"/>
    </source>
</evidence>
<evidence type="ECO:0000313" key="12">
    <source>
        <dbReference type="Proteomes" id="UP000244093"/>
    </source>
</evidence>
<dbReference type="EMBL" id="NBVN01000001">
    <property type="protein sequence ID" value="PUA34062.1"/>
    <property type="molecule type" value="Genomic_DNA"/>
</dbReference>
<feature type="transmembrane region" description="Helical" evidence="10">
    <location>
        <begin position="267"/>
        <end position="286"/>
    </location>
</feature>
<name>A0A2R7YB05_9CREN</name>
<evidence type="ECO:0000256" key="3">
    <source>
        <dbReference type="ARBA" id="ARBA00022449"/>
    </source>
</evidence>
<dbReference type="Pfam" id="PF01554">
    <property type="entry name" value="MatE"/>
    <property type="match status" value="2"/>
</dbReference>
<feature type="transmembrane region" description="Helical" evidence="10">
    <location>
        <begin position="365"/>
        <end position="389"/>
    </location>
</feature>
<dbReference type="PIRSF" id="PIRSF006603">
    <property type="entry name" value="DinF"/>
    <property type="match status" value="1"/>
</dbReference>
<evidence type="ECO:0000256" key="10">
    <source>
        <dbReference type="SAM" id="Phobius"/>
    </source>
</evidence>
<dbReference type="PANTHER" id="PTHR43298:SF2">
    <property type="entry name" value="FMN_FAD EXPORTER YEEO-RELATED"/>
    <property type="match status" value="1"/>
</dbReference>
<dbReference type="InterPro" id="IPR050222">
    <property type="entry name" value="MATE_MdtK"/>
</dbReference>
<feature type="transmembrane region" description="Helical" evidence="10">
    <location>
        <begin position="242"/>
        <end position="261"/>
    </location>
</feature>
<reference evidence="11 12" key="1">
    <citation type="journal article" date="2018" name="Syst. Appl. Microbiol.">
        <title>A new symbiotic nanoarchaeote (Candidatus Nanoclepta minutus) and its host (Zestosphaera tikiterensis gen. nov., sp. nov.) from a New Zealand hot spring.</title>
        <authorList>
            <person name="St John E."/>
            <person name="Liu Y."/>
            <person name="Podar M."/>
            <person name="Stott M.B."/>
            <person name="Meneghin J."/>
            <person name="Chen Z."/>
            <person name="Lagutin K."/>
            <person name="Mitchell K."/>
            <person name="Reysenbach A.L."/>
        </authorList>
    </citation>
    <scope>NUCLEOTIDE SEQUENCE [LARGE SCALE GENOMIC DNA]</scope>
    <source>
        <strain evidence="11">NZ3</strain>
    </source>
</reference>
<keyword evidence="3" id="KW-0050">Antiport</keyword>
<dbReference type="PANTHER" id="PTHR43298">
    <property type="entry name" value="MULTIDRUG RESISTANCE PROTEIN NORM-RELATED"/>
    <property type="match status" value="1"/>
</dbReference>
<evidence type="ECO:0000313" key="11">
    <source>
        <dbReference type="EMBL" id="PUA34062.1"/>
    </source>
</evidence>
<feature type="transmembrane region" description="Helical" evidence="10">
    <location>
        <begin position="329"/>
        <end position="353"/>
    </location>
</feature>
<dbReference type="InterPro" id="IPR048279">
    <property type="entry name" value="MdtK-like"/>
</dbReference>
<feature type="transmembrane region" description="Helical" evidence="10">
    <location>
        <begin position="174"/>
        <end position="195"/>
    </location>
</feature>
<keyword evidence="5 10" id="KW-0812">Transmembrane</keyword>
<keyword evidence="2" id="KW-0813">Transport</keyword>
<dbReference type="GO" id="GO:0005886">
    <property type="term" value="C:plasma membrane"/>
    <property type="evidence" value="ECO:0007669"/>
    <property type="project" value="UniProtKB-SubCell"/>
</dbReference>
<dbReference type="InterPro" id="IPR002528">
    <property type="entry name" value="MATE_fam"/>
</dbReference>
<feature type="transmembrane region" description="Helical" evidence="10">
    <location>
        <begin position="145"/>
        <end position="168"/>
    </location>
</feature>
<evidence type="ECO:0000256" key="9">
    <source>
        <dbReference type="ARBA" id="ARBA00031636"/>
    </source>
</evidence>
<dbReference type="GO" id="GO:0042910">
    <property type="term" value="F:xenobiotic transmembrane transporter activity"/>
    <property type="evidence" value="ECO:0007669"/>
    <property type="project" value="InterPro"/>
</dbReference>
<protein>
    <recommendedName>
        <fullName evidence="9">Multidrug-efflux transporter</fullName>
    </recommendedName>
</protein>
<dbReference type="Proteomes" id="UP000244093">
    <property type="component" value="Unassembled WGS sequence"/>
</dbReference>
<dbReference type="GO" id="GO:0015297">
    <property type="term" value="F:antiporter activity"/>
    <property type="evidence" value="ECO:0007669"/>
    <property type="project" value="UniProtKB-KW"/>
</dbReference>
<keyword evidence="7" id="KW-0406">Ion transport</keyword>
<evidence type="ECO:0000256" key="6">
    <source>
        <dbReference type="ARBA" id="ARBA00022989"/>
    </source>
</evidence>
<feature type="transmembrane region" description="Helical" evidence="10">
    <location>
        <begin position="32"/>
        <end position="53"/>
    </location>
</feature>
<evidence type="ECO:0000256" key="1">
    <source>
        <dbReference type="ARBA" id="ARBA00004651"/>
    </source>
</evidence>
<accession>A0A2R7YB05</accession>
<feature type="transmembrane region" description="Helical" evidence="10">
    <location>
        <begin position="73"/>
        <end position="91"/>
    </location>
</feature>
<evidence type="ECO:0000256" key="5">
    <source>
        <dbReference type="ARBA" id="ARBA00022692"/>
    </source>
</evidence>
<keyword evidence="4" id="KW-1003">Cell membrane</keyword>
<evidence type="ECO:0000256" key="4">
    <source>
        <dbReference type="ARBA" id="ARBA00022475"/>
    </source>
</evidence>
<feature type="transmembrane region" description="Helical" evidence="10">
    <location>
        <begin position="395"/>
        <end position="418"/>
    </location>
</feature>
<proteinExistence type="predicted"/>
<comment type="subcellular location">
    <subcellularLocation>
        <location evidence="1">Cell membrane</location>
        <topology evidence="1">Multi-pass membrane protein</topology>
    </subcellularLocation>
</comment>
<dbReference type="AlphaFoldDB" id="A0A2R7YB05"/>
<organism evidence="11 12">
    <name type="scientific">Zestosphaera tikiterensis</name>
    <dbReference type="NCBI Taxonomy" id="1973259"/>
    <lineage>
        <taxon>Archaea</taxon>
        <taxon>Thermoproteota</taxon>
        <taxon>Thermoprotei</taxon>
        <taxon>Desulfurococcales</taxon>
        <taxon>Desulfurococcaceae</taxon>
        <taxon>Zestosphaera</taxon>
    </lineage>
</organism>